<keyword evidence="1" id="KW-0347">Helicase</keyword>
<dbReference type="GO" id="GO:0016787">
    <property type="term" value="F:hydrolase activity"/>
    <property type="evidence" value="ECO:0007669"/>
    <property type="project" value="UniProtKB-KW"/>
</dbReference>
<dbReference type="Gene3D" id="3.40.50.300">
    <property type="entry name" value="P-loop containing nucleotide triphosphate hydrolases"/>
    <property type="match status" value="1"/>
</dbReference>
<accession>A0ABD3MG94</accession>
<keyword evidence="4" id="KW-1185">Reference proteome</keyword>
<keyword evidence="1" id="KW-0547">Nucleotide-binding</keyword>
<comment type="caution">
    <text evidence="3">The sequence shown here is derived from an EMBL/GenBank/DDBJ whole genome shotgun (WGS) entry which is preliminary data.</text>
</comment>
<dbReference type="Proteomes" id="UP001530293">
    <property type="component" value="Unassembled WGS sequence"/>
</dbReference>
<dbReference type="AlphaFoldDB" id="A0ABD3MG94"/>
<keyword evidence="1" id="KW-0539">Nucleus</keyword>
<dbReference type="GO" id="GO:0005524">
    <property type="term" value="F:ATP binding"/>
    <property type="evidence" value="ECO:0007669"/>
    <property type="project" value="UniProtKB-KW"/>
</dbReference>
<keyword evidence="1" id="KW-0805">Transcription regulation</keyword>
<organism evidence="3 4">
    <name type="scientific">Discostella pseudostelligera</name>
    <dbReference type="NCBI Taxonomy" id="259834"/>
    <lineage>
        <taxon>Eukaryota</taxon>
        <taxon>Sar</taxon>
        <taxon>Stramenopiles</taxon>
        <taxon>Ochrophyta</taxon>
        <taxon>Bacillariophyta</taxon>
        <taxon>Coscinodiscophyceae</taxon>
        <taxon>Thalassiosirophycidae</taxon>
        <taxon>Stephanodiscales</taxon>
        <taxon>Stephanodiscaceae</taxon>
        <taxon>Discostella</taxon>
    </lineage>
</organism>
<reference evidence="3 4" key="1">
    <citation type="submission" date="2024-10" db="EMBL/GenBank/DDBJ databases">
        <title>Updated reference genomes for cyclostephanoid diatoms.</title>
        <authorList>
            <person name="Roberts W.R."/>
            <person name="Alverson A.J."/>
        </authorList>
    </citation>
    <scope>NUCLEOTIDE SEQUENCE [LARGE SCALE GENOMIC DNA]</scope>
    <source>
        <strain evidence="3 4">AJA232-27</strain>
    </source>
</reference>
<evidence type="ECO:0000313" key="3">
    <source>
        <dbReference type="EMBL" id="KAL3759555.1"/>
    </source>
</evidence>
<dbReference type="EC" id="3.6.4.12" evidence="1"/>
<name>A0ABD3MG94_9STRA</name>
<keyword evidence="1" id="KW-0067">ATP-binding</keyword>
<sequence length="81" mass="8606">MSSIKLSGGESSSAGGVSVRELTRLERIGAHSHIRGLGLDDSLDPRRTGSHGMVGQAKARRAVGVIYRMINEGKVGENYLV</sequence>
<dbReference type="GO" id="GO:0003678">
    <property type="term" value="F:DNA helicase activity"/>
    <property type="evidence" value="ECO:0007669"/>
    <property type="project" value="UniProtKB-EC"/>
</dbReference>
<dbReference type="EMBL" id="JALLBG020000200">
    <property type="protein sequence ID" value="KAL3759555.1"/>
    <property type="molecule type" value="Genomic_DNA"/>
</dbReference>
<keyword evidence="1" id="KW-0378">Hydrolase</keyword>
<dbReference type="PANTHER" id="PTHR11093">
    <property type="entry name" value="RUVB-RELATED REPTIN AND PONTIN"/>
    <property type="match status" value="1"/>
</dbReference>
<dbReference type="InterPro" id="IPR010339">
    <property type="entry name" value="TIP49_P-loop"/>
</dbReference>
<evidence type="ECO:0000256" key="1">
    <source>
        <dbReference type="RuleBase" id="RU363048"/>
    </source>
</evidence>
<protein>
    <recommendedName>
        <fullName evidence="1">RuvB-like helicase</fullName>
        <ecNumber evidence="1">3.6.4.12</ecNumber>
    </recommendedName>
</protein>
<feature type="domain" description="TIP49 P-loop" evidence="2">
    <location>
        <begin position="27"/>
        <end position="76"/>
    </location>
</feature>
<evidence type="ECO:0000259" key="2">
    <source>
        <dbReference type="Pfam" id="PF06068"/>
    </source>
</evidence>
<gene>
    <name evidence="3" type="ORF">ACHAWU_000854</name>
</gene>
<dbReference type="InterPro" id="IPR027238">
    <property type="entry name" value="RuvB-like"/>
</dbReference>
<dbReference type="Pfam" id="PF06068">
    <property type="entry name" value="TIP49"/>
    <property type="match status" value="1"/>
</dbReference>
<evidence type="ECO:0000313" key="4">
    <source>
        <dbReference type="Proteomes" id="UP001530293"/>
    </source>
</evidence>
<dbReference type="InterPro" id="IPR027417">
    <property type="entry name" value="P-loop_NTPase"/>
</dbReference>
<proteinExistence type="inferred from homology"/>
<keyword evidence="1" id="KW-0804">Transcription</keyword>
<comment type="catalytic activity">
    <reaction evidence="1">
        <text>ATP + H2O = ADP + phosphate + H(+)</text>
        <dbReference type="Rhea" id="RHEA:13065"/>
        <dbReference type="ChEBI" id="CHEBI:15377"/>
        <dbReference type="ChEBI" id="CHEBI:15378"/>
        <dbReference type="ChEBI" id="CHEBI:30616"/>
        <dbReference type="ChEBI" id="CHEBI:43474"/>
        <dbReference type="ChEBI" id="CHEBI:456216"/>
        <dbReference type="EC" id="3.6.4.12"/>
    </reaction>
</comment>
<comment type="similarity">
    <text evidence="1">Belongs to the RuvB family.</text>
</comment>